<dbReference type="Proteomes" id="UP000769528">
    <property type="component" value="Unassembled WGS sequence"/>
</dbReference>
<comment type="caution">
    <text evidence="1">The sequence shown here is derived from an EMBL/GenBank/DDBJ whole genome shotgun (WGS) entry which is preliminary data.</text>
</comment>
<organism evidence="1 2">
    <name type="scientific">Wickerhamomyces mucosus</name>
    <dbReference type="NCBI Taxonomy" id="1378264"/>
    <lineage>
        <taxon>Eukaryota</taxon>
        <taxon>Fungi</taxon>
        <taxon>Dikarya</taxon>
        <taxon>Ascomycota</taxon>
        <taxon>Saccharomycotina</taxon>
        <taxon>Saccharomycetes</taxon>
        <taxon>Phaffomycetales</taxon>
        <taxon>Wickerhamomycetaceae</taxon>
        <taxon>Wickerhamomyces</taxon>
    </lineage>
</organism>
<name>A0A9P8PWH0_9ASCO</name>
<evidence type="ECO:0000313" key="1">
    <source>
        <dbReference type="EMBL" id="KAH3679708.1"/>
    </source>
</evidence>
<keyword evidence="2" id="KW-1185">Reference proteome</keyword>
<sequence>MRLKLLQVKVGTIATLLTTNEVPMAFAVETISELVAEHKPDSVTVTVTVPSEPVEPSVLAVVEEEAIAAAAVVEPETSASVYNSYFNPLIIVNPDDDEPDDEPIEVEVEDGVKIVVDGFELLAVILKTFALFDSIEVIGIDSVDTSLSGNVIVVKI</sequence>
<dbReference type="AlphaFoldDB" id="A0A9P8PWH0"/>
<reference evidence="1" key="2">
    <citation type="submission" date="2021-01" db="EMBL/GenBank/DDBJ databases">
        <authorList>
            <person name="Schikora-Tamarit M.A."/>
        </authorList>
    </citation>
    <scope>NUCLEOTIDE SEQUENCE</scope>
    <source>
        <strain evidence="1">CBS6341</strain>
    </source>
</reference>
<dbReference type="EMBL" id="JAEUBF010000252">
    <property type="protein sequence ID" value="KAH3679708.1"/>
    <property type="molecule type" value="Genomic_DNA"/>
</dbReference>
<gene>
    <name evidence="1" type="ORF">WICMUC_000776</name>
</gene>
<evidence type="ECO:0000313" key="2">
    <source>
        <dbReference type="Proteomes" id="UP000769528"/>
    </source>
</evidence>
<proteinExistence type="predicted"/>
<accession>A0A9P8PWH0</accession>
<protein>
    <submittedName>
        <fullName evidence="1">Uncharacterized protein</fullName>
    </submittedName>
</protein>
<reference evidence="1" key="1">
    <citation type="journal article" date="2021" name="Open Biol.">
        <title>Shared evolutionary footprints suggest mitochondrial oxidative damage underlies multiple complex I losses in fungi.</title>
        <authorList>
            <person name="Schikora-Tamarit M.A."/>
            <person name="Marcet-Houben M."/>
            <person name="Nosek J."/>
            <person name="Gabaldon T."/>
        </authorList>
    </citation>
    <scope>NUCLEOTIDE SEQUENCE</scope>
    <source>
        <strain evidence="1">CBS6341</strain>
    </source>
</reference>